<evidence type="ECO:0000313" key="3">
    <source>
        <dbReference type="Proteomes" id="UP000241480"/>
    </source>
</evidence>
<sequence length="244" mass="26463">MQKPVVELWRPNGSNNPYGCSLNQWFAKQARDIHTGLRATVVDVDYSIPSATVQPLASTNFPDGTVDAYGSVFDVPLSMPSGNGGKARLTIPVKPGDIVGLSFSERNENDNNDQTTHNMFPGWAIIGVHSDGNAMTIDPDNVELWNDKVHFSMTPAGDFTLETPVGKLVVDQSGNFKFDNGAANLTAESGGTIKMNGAQVTPDGNIITARGVNMNDFYDYFIRHTHHYTWTDDGGQNNTDAPNA</sequence>
<feature type="domain" description="Phage protein Gp138 N-terminal" evidence="1">
    <location>
        <begin position="39"/>
        <end position="107"/>
    </location>
</feature>
<name>A0A2H4YGW5_9CAUD</name>
<reference evidence="2 3" key="1">
    <citation type="submission" date="2017-10" db="EMBL/GenBank/DDBJ databases">
        <title>Antibacterial composition for extension of chilled fish shelf life and decreasing of risk of food-borne infections, bacteriophage strains for its preparation.</title>
        <authorList>
            <person name="Zulkarneev E.R."/>
            <person name="Aleshkin A.V."/>
            <person name="Rubalsky O.V."/>
            <person name="Kiseleva I.A."/>
            <person name="Rubalskii E.O."/>
            <person name="Lebedev S.N."/>
        </authorList>
    </citation>
    <scope>NUCLEOTIDE SEQUENCE [LARGE SCALE GENOMIC DNA]</scope>
</reference>
<evidence type="ECO:0000259" key="1">
    <source>
        <dbReference type="Pfam" id="PF18352"/>
    </source>
</evidence>
<proteinExistence type="predicted"/>
<dbReference type="EMBL" id="MG250486">
    <property type="protein sequence ID" value="AUE23417.1"/>
    <property type="molecule type" value="Genomic_DNA"/>
</dbReference>
<dbReference type="InterPro" id="IPR037026">
    <property type="entry name" value="Vgr_OB-fold_dom_sf"/>
</dbReference>
<dbReference type="InterPro" id="IPR041599">
    <property type="entry name" value="Gp138_N"/>
</dbReference>
<gene>
    <name evidence="2" type="ORF">Ro1_00212</name>
</gene>
<evidence type="ECO:0000313" key="2">
    <source>
        <dbReference type="EMBL" id="AUE23417.1"/>
    </source>
</evidence>
<dbReference type="Proteomes" id="UP000241480">
    <property type="component" value="Segment"/>
</dbReference>
<dbReference type="Gene3D" id="2.40.50.230">
    <property type="entry name" value="Gp5 N-terminal domain"/>
    <property type="match status" value="1"/>
</dbReference>
<keyword evidence="3" id="KW-1185">Reference proteome</keyword>
<organism evidence="2 3">
    <name type="scientific">Raoultella phage Ro1</name>
    <dbReference type="NCBI Taxonomy" id="2053702"/>
    <lineage>
        <taxon>Viruses</taxon>
        <taxon>Duplodnaviria</taxon>
        <taxon>Heunggongvirae</taxon>
        <taxon>Uroviricota</taxon>
        <taxon>Caudoviricetes</taxon>
        <taxon>Vequintavirinae</taxon>
        <taxon>Mydovirus</taxon>
        <taxon>Mydovirus Ro1</taxon>
    </lineage>
</organism>
<dbReference type="Pfam" id="PF18352">
    <property type="entry name" value="Gp138_N"/>
    <property type="match status" value="1"/>
</dbReference>
<protein>
    <submittedName>
        <fullName evidence="2">Putative baseplate assembly protein</fullName>
    </submittedName>
</protein>
<accession>A0A2H4YGW5</accession>